<name>A0ACD0P6F3_9BASI</name>
<gene>
    <name evidence="1" type="ORF">IE53DRAFT_121743</name>
</gene>
<reference evidence="1 2" key="1">
    <citation type="journal article" date="2018" name="Mol. Biol. Evol.">
        <title>Broad Genomic Sampling Reveals a Smut Pathogenic Ancestry of the Fungal Clade Ustilaginomycotina.</title>
        <authorList>
            <person name="Kijpornyongpan T."/>
            <person name="Mondo S.J."/>
            <person name="Barry K."/>
            <person name="Sandor L."/>
            <person name="Lee J."/>
            <person name="Lipzen A."/>
            <person name="Pangilinan J."/>
            <person name="LaButti K."/>
            <person name="Hainaut M."/>
            <person name="Henrissat B."/>
            <person name="Grigoriev I.V."/>
            <person name="Spatafora J.W."/>
            <person name="Aime M.C."/>
        </authorList>
    </citation>
    <scope>NUCLEOTIDE SEQUENCE [LARGE SCALE GENOMIC DNA]</scope>
    <source>
        <strain evidence="1 2">SA 807</strain>
    </source>
</reference>
<proteinExistence type="predicted"/>
<dbReference type="EMBL" id="KZ819713">
    <property type="protein sequence ID" value="PWN53698.1"/>
    <property type="molecule type" value="Genomic_DNA"/>
</dbReference>
<sequence>MEVRERYGQVLLRLEWLLSHRSRNLDLRQCPYHEDLPDPRMVRRERERERRGSSKESHPTDRRWKDPPIPASVEPLPMVRRDSISCHVSEASHAKCLFLKRGYVESVRERSTLLRPLSHSKEGALGFVPSRPQPGNDVTRYGKEQKNYENDFGKCDSE</sequence>
<accession>A0ACD0P6F3</accession>
<keyword evidence="2" id="KW-1185">Reference proteome</keyword>
<organism evidence="1 2">
    <name type="scientific">Violaceomyces palustris</name>
    <dbReference type="NCBI Taxonomy" id="1673888"/>
    <lineage>
        <taxon>Eukaryota</taxon>
        <taxon>Fungi</taxon>
        <taxon>Dikarya</taxon>
        <taxon>Basidiomycota</taxon>
        <taxon>Ustilaginomycotina</taxon>
        <taxon>Ustilaginomycetes</taxon>
        <taxon>Violaceomycetales</taxon>
        <taxon>Violaceomycetaceae</taxon>
        <taxon>Violaceomyces</taxon>
    </lineage>
</organism>
<evidence type="ECO:0000313" key="2">
    <source>
        <dbReference type="Proteomes" id="UP000245626"/>
    </source>
</evidence>
<protein>
    <submittedName>
        <fullName evidence="1">Uncharacterized protein</fullName>
    </submittedName>
</protein>
<dbReference type="Proteomes" id="UP000245626">
    <property type="component" value="Unassembled WGS sequence"/>
</dbReference>
<evidence type="ECO:0000313" key="1">
    <source>
        <dbReference type="EMBL" id="PWN53698.1"/>
    </source>
</evidence>